<dbReference type="PROSITE" id="PS51257">
    <property type="entry name" value="PROKAR_LIPOPROTEIN"/>
    <property type="match status" value="1"/>
</dbReference>
<proteinExistence type="predicted"/>
<accession>A0A4Y6UNH3</accession>
<feature type="signal peptide" evidence="1">
    <location>
        <begin position="1"/>
        <end position="31"/>
    </location>
</feature>
<feature type="chain" id="PRO_5021264452" evidence="1">
    <location>
        <begin position="32"/>
        <end position="173"/>
    </location>
</feature>
<dbReference type="EMBL" id="CP038141">
    <property type="protein sequence ID" value="QDH17946.1"/>
    <property type="molecule type" value="Genomic_DNA"/>
</dbReference>
<dbReference type="Proteomes" id="UP000316313">
    <property type="component" value="Chromosome"/>
</dbReference>
<dbReference type="KEGG" id="ssam:E3D00_02145"/>
<reference evidence="2 3" key="1">
    <citation type="submission" date="2019-03" db="EMBL/GenBank/DDBJ databases">
        <title>The complete genome sequence of Swingsia samuiensis NBRC107927(T).</title>
        <authorList>
            <person name="Chua K.-O."/>
            <person name="Chan K.-G."/>
            <person name="See-Too W.-S."/>
        </authorList>
    </citation>
    <scope>NUCLEOTIDE SEQUENCE [LARGE SCALE GENOMIC DNA]</scope>
    <source>
        <strain evidence="2 3">AH83</strain>
    </source>
</reference>
<dbReference type="OrthoDB" id="8479681at2"/>
<dbReference type="AlphaFoldDB" id="A0A4Y6UNH3"/>
<evidence type="ECO:0000313" key="2">
    <source>
        <dbReference type="EMBL" id="QDH17946.1"/>
    </source>
</evidence>
<sequence length="173" mass="18981">MMPRMQMTVTSSSRRLAVRFAAGMLALGTIAACGHSERDPNSLTKPRNHLLGVDRGAEGGADQLKGGVNAYLWRGAIDTLSFMPLASADAVGGVILTDWYQPVASKNERFKIAAYVLDRRLRSDALRVSVFRQEYQGGQWQDTPVSETITSDITTRILARARQLRAENGGRDN</sequence>
<dbReference type="Pfam" id="PF12100">
    <property type="entry name" value="DUF3576"/>
    <property type="match status" value="1"/>
</dbReference>
<name>A0A4Y6UNH3_9PROT</name>
<dbReference type="InterPro" id="IPR021959">
    <property type="entry name" value="DUF3576"/>
</dbReference>
<gene>
    <name evidence="2" type="ORF">E3D00_02145</name>
</gene>
<evidence type="ECO:0000256" key="1">
    <source>
        <dbReference type="SAM" id="SignalP"/>
    </source>
</evidence>
<keyword evidence="1" id="KW-0732">Signal</keyword>
<evidence type="ECO:0000313" key="3">
    <source>
        <dbReference type="Proteomes" id="UP000316313"/>
    </source>
</evidence>
<keyword evidence="3" id="KW-1185">Reference proteome</keyword>
<protein>
    <submittedName>
        <fullName evidence="2">DUF3576 domain-containing protein</fullName>
    </submittedName>
</protein>
<organism evidence="2 3">
    <name type="scientific">Swingsia samuiensis</name>
    <dbReference type="NCBI Taxonomy" id="1293412"/>
    <lineage>
        <taxon>Bacteria</taxon>
        <taxon>Pseudomonadati</taxon>
        <taxon>Pseudomonadota</taxon>
        <taxon>Alphaproteobacteria</taxon>
        <taxon>Acetobacterales</taxon>
        <taxon>Acetobacteraceae</taxon>
        <taxon>Swingsia</taxon>
    </lineage>
</organism>